<sequence>MAVTGSTSEKSLPKDLDESTTRLLHLGNIREDMVDKAQAAIQQLVKELKAFEENSKTPLEREENIDREQTNNKVRNAARAPNRSSGGKESLRVLLAICICVYSKRPSALQGLPE</sequence>
<proteinExistence type="predicted"/>
<dbReference type="EMBL" id="CABFNS010000861">
    <property type="protein sequence ID" value="VUC33287.1"/>
    <property type="molecule type" value="Genomic_DNA"/>
</dbReference>
<evidence type="ECO:0000256" key="1">
    <source>
        <dbReference type="SAM" id="MobiDB-lite"/>
    </source>
</evidence>
<accession>A0ABY6UPL5</accession>
<comment type="caution">
    <text evidence="2">The sequence shown here is derived from an EMBL/GenBank/DDBJ whole genome shotgun (WGS) entry which is preliminary data.</text>
</comment>
<organism evidence="2 3">
    <name type="scientific">Bionectria ochroleuca</name>
    <name type="common">Gliocladium roseum</name>
    <dbReference type="NCBI Taxonomy" id="29856"/>
    <lineage>
        <taxon>Eukaryota</taxon>
        <taxon>Fungi</taxon>
        <taxon>Dikarya</taxon>
        <taxon>Ascomycota</taxon>
        <taxon>Pezizomycotina</taxon>
        <taxon>Sordariomycetes</taxon>
        <taxon>Hypocreomycetidae</taxon>
        <taxon>Hypocreales</taxon>
        <taxon>Bionectriaceae</taxon>
        <taxon>Clonostachys</taxon>
    </lineage>
</organism>
<gene>
    <name evidence="2" type="ORF">CLO192961_LOCUS345518</name>
</gene>
<feature type="region of interest" description="Disordered" evidence="1">
    <location>
        <begin position="52"/>
        <end position="88"/>
    </location>
</feature>
<evidence type="ECO:0000313" key="3">
    <source>
        <dbReference type="Proteomes" id="UP000766486"/>
    </source>
</evidence>
<feature type="compositionally biased region" description="Basic and acidic residues" evidence="1">
    <location>
        <begin position="52"/>
        <end position="70"/>
    </location>
</feature>
<dbReference type="Proteomes" id="UP000766486">
    <property type="component" value="Unassembled WGS sequence"/>
</dbReference>
<evidence type="ECO:0000313" key="2">
    <source>
        <dbReference type="EMBL" id="VUC33287.1"/>
    </source>
</evidence>
<name>A0ABY6UPL5_BIOOC</name>
<keyword evidence="3" id="KW-1185">Reference proteome</keyword>
<reference evidence="2 3" key="1">
    <citation type="submission" date="2019-06" db="EMBL/GenBank/DDBJ databases">
        <authorList>
            <person name="Broberg M."/>
        </authorList>
    </citation>
    <scope>NUCLEOTIDE SEQUENCE [LARGE SCALE GENOMIC DNA]</scope>
</reference>
<protein>
    <submittedName>
        <fullName evidence="2">Uncharacterized protein</fullName>
    </submittedName>
</protein>